<dbReference type="EMBL" id="LNJQ01000004">
    <property type="protein sequence ID" value="KWZ38829.1"/>
    <property type="molecule type" value="Genomic_DNA"/>
</dbReference>
<sequence>MAIPQTRQELLDAIRTTYEKLAADLAGVPPERAREATLEGHARGTRMSAADLVAYLIGWNQLVLKWCDASAHGRPVDFPDTGYKWNELGRLAQKFYADHAHDDYPGLLHRFADVHARIVSLVERETDESLYGARWYEKYTLGRMIQFNTSSPYANARARLRKWKKAHGIT</sequence>
<dbReference type="PANTHER" id="PTHR40658:SF3">
    <property type="entry name" value="CLBS_DFSB FAMILY FOUR-HELIX BUNDLE PROTEIN"/>
    <property type="match status" value="1"/>
</dbReference>
<comment type="caution">
    <text evidence="1">The sequence shown here is derived from an EMBL/GenBank/DDBJ whole genome shotgun (WGS) entry which is preliminary data.</text>
</comment>
<evidence type="ECO:0008006" key="3">
    <source>
        <dbReference type="Google" id="ProtNLM"/>
    </source>
</evidence>
<dbReference type="RefSeq" id="WP_059579199.1">
    <property type="nucleotide sequence ID" value="NZ_CP013425.1"/>
</dbReference>
<organism evidence="1 2">
    <name type="scientific">Burkholderia savannae</name>
    <dbReference type="NCBI Taxonomy" id="1637837"/>
    <lineage>
        <taxon>Bacteria</taxon>
        <taxon>Pseudomonadati</taxon>
        <taxon>Pseudomonadota</taxon>
        <taxon>Betaproteobacteria</taxon>
        <taxon>Burkholderiales</taxon>
        <taxon>Burkholderiaceae</taxon>
        <taxon>Burkholderia</taxon>
        <taxon>pseudomallei group</taxon>
    </lineage>
</organism>
<evidence type="ECO:0000313" key="1">
    <source>
        <dbReference type="EMBL" id="KWZ38829.1"/>
    </source>
</evidence>
<proteinExistence type="predicted"/>
<gene>
    <name evidence="1" type="ORF">WS72_28965</name>
</gene>
<dbReference type="PANTHER" id="PTHR40658">
    <property type="match status" value="1"/>
</dbReference>
<dbReference type="SUPFAM" id="SSF109854">
    <property type="entry name" value="DinB/YfiT-like putative metalloenzymes"/>
    <property type="match status" value="1"/>
</dbReference>
<dbReference type="Gene3D" id="1.20.120.450">
    <property type="entry name" value="dinb family like domain"/>
    <property type="match status" value="1"/>
</dbReference>
<evidence type="ECO:0000313" key="2">
    <source>
        <dbReference type="Proteomes" id="UP000070255"/>
    </source>
</evidence>
<keyword evidence="2" id="KW-1185">Reference proteome</keyword>
<dbReference type="InterPro" id="IPR034660">
    <property type="entry name" value="DinB/YfiT-like"/>
</dbReference>
<reference evidence="1 2" key="1">
    <citation type="submission" date="2015-11" db="EMBL/GenBank/DDBJ databases">
        <authorList>
            <person name="Sahl J."/>
            <person name="Wagner D."/>
            <person name="Keim P."/>
        </authorList>
    </citation>
    <scope>NUCLEOTIDE SEQUENCE [LARGE SCALE GENOMIC DNA]</scope>
    <source>
        <strain evidence="1 2">BDU18</strain>
    </source>
</reference>
<dbReference type="InterPro" id="IPR012550">
    <property type="entry name" value="DUF1706"/>
</dbReference>
<accession>A0ABR5T6J0</accession>
<dbReference type="Pfam" id="PF08020">
    <property type="entry name" value="DUF1706"/>
    <property type="match status" value="1"/>
</dbReference>
<protein>
    <recommendedName>
        <fullName evidence="3">ClbS/DfsB family four-helix bundle protein</fullName>
    </recommendedName>
</protein>
<dbReference type="PIRSF" id="PIRSF031551">
    <property type="entry name" value="DUF1706"/>
    <property type="match status" value="1"/>
</dbReference>
<dbReference type="Proteomes" id="UP000070255">
    <property type="component" value="Unassembled WGS sequence"/>
</dbReference>
<name>A0ABR5T6J0_9BURK</name>